<proteinExistence type="predicted"/>
<dbReference type="OrthoDB" id="285410at2"/>
<evidence type="ECO:0000313" key="2">
    <source>
        <dbReference type="Proteomes" id="UP000033673"/>
    </source>
</evidence>
<dbReference type="RefSeq" id="WP_045956973.1">
    <property type="nucleotide sequence ID" value="NZ_JXXV01000033.1"/>
</dbReference>
<evidence type="ECO:0000313" key="1">
    <source>
        <dbReference type="EMBL" id="KJY81644.1"/>
    </source>
</evidence>
<keyword evidence="2" id="KW-1185">Reference proteome</keyword>
<dbReference type="InterPro" id="IPR019620">
    <property type="entry name" value="Metal-bd_prot_put"/>
</dbReference>
<dbReference type="Proteomes" id="UP000033673">
    <property type="component" value="Unassembled WGS sequence"/>
</dbReference>
<protein>
    <recommendedName>
        <fullName evidence="3">Metal-binding protein</fullName>
    </recommendedName>
</protein>
<dbReference type="NCBIfam" id="TIGR03853">
    <property type="entry name" value="matur_matur"/>
    <property type="match status" value="1"/>
</dbReference>
<dbReference type="PATRIC" id="fig|579748.3.peg.3546"/>
<dbReference type="EMBL" id="JXXV01000033">
    <property type="protein sequence ID" value="KJY81644.1"/>
    <property type="molecule type" value="Genomic_DNA"/>
</dbReference>
<accession>A0A0F4NFD2</accession>
<comment type="caution">
    <text evidence="1">The sequence shown here is derived from an EMBL/GenBank/DDBJ whole genome shotgun (WGS) entry which is preliminary data.</text>
</comment>
<name>A0A0F4NFD2_9VIBR</name>
<organism evidence="1 2">
    <name type="scientific">Vibrio galatheae</name>
    <dbReference type="NCBI Taxonomy" id="579748"/>
    <lineage>
        <taxon>Bacteria</taxon>
        <taxon>Pseudomonadati</taxon>
        <taxon>Pseudomonadota</taxon>
        <taxon>Gammaproteobacteria</taxon>
        <taxon>Vibrionales</taxon>
        <taxon>Vibrionaceae</taxon>
        <taxon>Vibrio</taxon>
    </lineage>
</organism>
<dbReference type="STRING" id="579748.TW81_17185"/>
<sequence>MTTEIHAHKVLNLLREQPMSKSELTLAVNSTFGEQARFRTCKCQGFTLDSLLTFFIEREKVTIEDGLWMVNTERVCGH</sequence>
<dbReference type="Pfam" id="PF10678">
    <property type="entry name" value="DUF2492"/>
    <property type="match status" value="1"/>
</dbReference>
<dbReference type="AlphaFoldDB" id="A0A0F4NFD2"/>
<reference evidence="1 2" key="1">
    <citation type="journal article" date="2015" name="BMC Genomics">
        <title>Genome mining reveals unlocked bioactive potential of marine Gram-negative bacteria.</title>
        <authorList>
            <person name="Machado H."/>
            <person name="Sonnenschein E.C."/>
            <person name="Melchiorsen J."/>
            <person name="Gram L."/>
        </authorList>
    </citation>
    <scope>NUCLEOTIDE SEQUENCE [LARGE SCALE GENOMIC DNA]</scope>
    <source>
        <strain evidence="1 2">S2757</strain>
    </source>
</reference>
<gene>
    <name evidence="1" type="ORF">TW81_17185</name>
</gene>
<evidence type="ECO:0008006" key="3">
    <source>
        <dbReference type="Google" id="ProtNLM"/>
    </source>
</evidence>